<evidence type="ECO:0000313" key="3">
    <source>
        <dbReference type="Proteomes" id="UP000053144"/>
    </source>
</evidence>
<evidence type="ECO:0000256" key="1">
    <source>
        <dbReference type="SAM" id="MobiDB-lite"/>
    </source>
</evidence>
<gene>
    <name evidence="2" type="ORF">LR48_Vigan09g057100</name>
</gene>
<name>A0A0L9VAF8_PHAAN</name>
<dbReference type="EMBL" id="CM003379">
    <property type="protein sequence ID" value="KOM51912.1"/>
    <property type="molecule type" value="Genomic_DNA"/>
</dbReference>
<organism evidence="2 3">
    <name type="scientific">Phaseolus angularis</name>
    <name type="common">Azuki bean</name>
    <name type="synonym">Vigna angularis</name>
    <dbReference type="NCBI Taxonomy" id="3914"/>
    <lineage>
        <taxon>Eukaryota</taxon>
        <taxon>Viridiplantae</taxon>
        <taxon>Streptophyta</taxon>
        <taxon>Embryophyta</taxon>
        <taxon>Tracheophyta</taxon>
        <taxon>Spermatophyta</taxon>
        <taxon>Magnoliopsida</taxon>
        <taxon>eudicotyledons</taxon>
        <taxon>Gunneridae</taxon>
        <taxon>Pentapetalae</taxon>
        <taxon>rosids</taxon>
        <taxon>fabids</taxon>
        <taxon>Fabales</taxon>
        <taxon>Fabaceae</taxon>
        <taxon>Papilionoideae</taxon>
        <taxon>50 kb inversion clade</taxon>
        <taxon>NPAAA clade</taxon>
        <taxon>indigoferoid/millettioid clade</taxon>
        <taxon>Phaseoleae</taxon>
        <taxon>Vigna</taxon>
    </lineage>
</organism>
<evidence type="ECO:0000313" key="2">
    <source>
        <dbReference type="EMBL" id="KOM51912.1"/>
    </source>
</evidence>
<protein>
    <submittedName>
        <fullName evidence="2">Uncharacterized protein</fullName>
    </submittedName>
</protein>
<sequence length="401" mass="43617">MEGGVNRIAHVAGGKGRCPIARGVTSARVLPPLPDRPPPAANQGATRALIAATDPTGCRAKPSLLYLPPSNGVHTFPRFTTTNRDSSPVLPLTAATPPHHNAATGNASAFAWKWPLGYLLSDVGVVTGKGDSNVCGWPECVGWFLGGGRGVSDQYAEVIMLEVITGVFDDGRRGVGFDGEGDEDGSDDDDHAEEAIQNQHRRARWALVGDKLRWTSSRLILLTHTLSGFSTGCVFVLPCASNSCPAALVLSGSQGVEGKWEADSGASEMILIPPLLIPETHTNERSNNAKDERSKSRDRTLRSEDERLLFGRAAKPKVDERLNSLDERPPPHPQRAFARRTHVLLPHPQRAFVNPKRTLVISLHPQRAFVKPKRTLVIVLHPQRAFFSSPNERSLFLHNAR</sequence>
<feature type="compositionally biased region" description="Basic and acidic residues" evidence="1">
    <location>
        <begin position="281"/>
        <end position="306"/>
    </location>
</feature>
<dbReference type="Proteomes" id="UP000053144">
    <property type="component" value="Chromosome 9"/>
</dbReference>
<dbReference type="AlphaFoldDB" id="A0A0L9VAF8"/>
<proteinExistence type="predicted"/>
<feature type="region of interest" description="Disordered" evidence="1">
    <location>
        <begin position="277"/>
        <end position="306"/>
    </location>
</feature>
<reference evidence="3" key="1">
    <citation type="journal article" date="2015" name="Proc. Natl. Acad. Sci. U.S.A.">
        <title>Genome sequencing of adzuki bean (Vigna angularis) provides insight into high starch and low fat accumulation and domestication.</title>
        <authorList>
            <person name="Yang K."/>
            <person name="Tian Z."/>
            <person name="Chen C."/>
            <person name="Luo L."/>
            <person name="Zhao B."/>
            <person name="Wang Z."/>
            <person name="Yu L."/>
            <person name="Li Y."/>
            <person name="Sun Y."/>
            <person name="Li W."/>
            <person name="Chen Y."/>
            <person name="Li Y."/>
            <person name="Zhang Y."/>
            <person name="Ai D."/>
            <person name="Zhao J."/>
            <person name="Shang C."/>
            <person name="Ma Y."/>
            <person name="Wu B."/>
            <person name="Wang M."/>
            <person name="Gao L."/>
            <person name="Sun D."/>
            <person name="Zhang P."/>
            <person name="Guo F."/>
            <person name="Wang W."/>
            <person name="Li Y."/>
            <person name="Wang J."/>
            <person name="Varshney R.K."/>
            <person name="Wang J."/>
            <person name="Ling H.Q."/>
            <person name="Wan P."/>
        </authorList>
    </citation>
    <scope>NUCLEOTIDE SEQUENCE</scope>
    <source>
        <strain evidence="3">cv. Jingnong 6</strain>
    </source>
</reference>
<accession>A0A0L9VAF8</accession>
<dbReference type="Gramene" id="KOM51912">
    <property type="protein sequence ID" value="KOM51912"/>
    <property type="gene ID" value="LR48_Vigan09g057100"/>
</dbReference>